<name>A0A9D9NMV1_9BACT</name>
<dbReference type="EMBL" id="JADILZ010000103">
    <property type="protein sequence ID" value="MBO8479312.1"/>
    <property type="molecule type" value="Genomic_DNA"/>
</dbReference>
<evidence type="ECO:0000256" key="1">
    <source>
        <dbReference type="SAM" id="Phobius"/>
    </source>
</evidence>
<feature type="transmembrane region" description="Helical" evidence="1">
    <location>
        <begin position="48"/>
        <end position="70"/>
    </location>
</feature>
<accession>A0A9D9NMV1</accession>
<dbReference type="GO" id="GO:0003677">
    <property type="term" value="F:DNA binding"/>
    <property type="evidence" value="ECO:0007669"/>
    <property type="project" value="InterPro"/>
</dbReference>
<feature type="domain" description="HTH LytTR-type" evidence="2">
    <location>
        <begin position="184"/>
        <end position="285"/>
    </location>
</feature>
<evidence type="ECO:0000313" key="3">
    <source>
        <dbReference type="EMBL" id="MBO8479312.1"/>
    </source>
</evidence>
<evidence type="ECO:0000313" key="4">
    <source>
        <dbReference type="Proteomes" id="UP000823771"/>
    </source>
</evidence>
<comment type="caution">
    <text evidence="3">The sequence shown here is derived from an EMBL/GenBank/DDBJ whole genome shotgun (WGS) entry which is preliminary data.</text>
</comment>
<dbReference type="Proteomes" id="UP000823771">
    <property type="component" value="Unassembled WGS sequence"/>
</dbReference>
<dbReference type="GO" id="GO:0000156">
    <property type="term" value="F:phosphorelay response regulator activity"/>
    <property type="evidence" value="ECO:0007669"/>
    <property type="project" value="InterPro"/>
</dbReference>
<proteinExistence type="predicted"/>
<dbReference type="SMART" id="SM00850">
    <property type="entry name" value="LytTR"/>
    <property type="match status" value="1"/>
</dbReference>
<dbReference type="InterPro" id="IPR046947">
    <property type="entry name" value="LytR-like"/>
</dbReference>
<dbReference type="PANTHER" id="PTHR37299">
    <property type="entry name" value="TRANSCRIPTIONAL REGULATOR-RELATED"/>
    <property type="match status" value="1"/>
</dbReference>
<feature type="transmembrane region" description="Helical" evidence="1">
    <location>
        <begin position="12"/>
        <end position="36"/>
    </location>
</feature>
<gene>
    <name evidence="3" type="ORF">IAB80_10565</name>
</gene>
<keyword evidence="1" id="KW-1133">Transmembrane helix</keyword>
<dbReference type="AlphaFoldDB" id="A0A9D9NMV1"/>
<dbReference type="PROSITE" id="PS50930">
    <property type="entry name" value="HTH_LYTTR"/>
    <property type="match status" value="1"/>
</dbReference>
<feature type="transmembrane region" description="Helical" evidence="1">
    <location>
        <begin position="82"/>
        <end position="103"/>
    </location>
</feature>
<dbReference type="Gene3D" id="2.40.50.1020">
    <property type="entry name" value="LytTr DNA-binding domain"/>
    <property type="match status" value="1"/>
</dbReference>
<organism evidence="3 4">
    <name type="scientific">Candidatus Cryptobacteroides excrementipullorum</name>
    <dbReference type="NCBI Taxonomy" id="2840761"/>
    <lineage>
        <taxon>Bacteria</taxon>
        <taxon>Pseudomonadati</taxon>
        <taxon>Bacteroidota</taxon>
        <taxon>Bacteroidia</taxon>
        <taxon>Bacteroidales</taxon>
        <taxon>Candidatus Cryptobacteroides</taxon>
    </lineage>
</organism>
<feature type="transmembrane region" description="Helical" evidence="1">
    <location>
        <begin position="123"/>
        <end position="144"/>
    </location>
</feature>
<reference evidence="3" key="2">
    <citation type="journal article" date="2021" name="PeerJ">
        <title>Extensive microbial diversity within the chicken gut microbiome revealed by metagenomics and culture.</title>
        <authorList>
            <person name="Gilroy R."/>
            <person name="Ravi A."/>
            <person name="Getino M."/>
            <person name="Pursley I."/>
            <person name="Horton D.L."/>
            <person name="Alikhan N.F."/>
            <person name="Baker D."/>
            <person name="Gharbi K."/>
            <person name="Hall N."/>
            <person name="Watson M."/>
            <person name="Adriaenssens E.M."/>
            <person name="Foster-Nyarko E."/>
            <person name="Jarju S."/>
            <person name="Secka A."/>
            <person name="Antonio M."/>
            <person name="Oren A."/>
            <person name="Chaudhuri R.R."/>
            <person name="La Ragione R."/>
            <person name="Hildebrand F."/>
            <person name="Pallen M.J."/>
        </authorList>
    </citation>
    <scope>NUCLEOTIDE SEQUENCE</scope>
    <source>
        <strain evidence="3">2478</strain>
    </source>
</reference>
<dbReference type="InterPro" id="IPR007492">
    <property type="entry name" value="LytTR_DNA-bd_dom"/>
</dbReference>
<keyword evidence="1" id="KW-0472">Membrane</keyword>
<reference evidence="3" key="1">
    <citation type="submission" date="2020-10" db="EMBL/GenBank/DDBJ databases">
        <authorList>
            <person name="Gilroy R."/>
        </authorList>
    </citation>
    <scope>NUCLEOTIDE SEQUENCE</scope>
    <source>
        <strain evidence="3">2478</strain>
    </source>
</reference>
<keyword evidence="1" id="KW-0812">Transmembrane</keyword>
<sequence length="292" mass="33884">MNKKLPKYLLGKYQLLGTVTFSVLFAIVFLNLYIPFSDTAWFGLGNSVNFLATAGFMFISMLILIVSRVIMYKTQDMFDMTYLWYVIWCLGEVVVICMLYTFVTVDVTGPSDRDYLNIFLKSLLYGSIALIIPYIISGMFIAIVEKNRTIRLMRYQSRTADQSRESSRGSGQLTFFDNGGVLKFSVNSSDLYYIESDDNYINVWYSDKKGALKMYMLRCRLKTVEDSFRDSALMRCHRKYIVNLLRARVFRKEKDGYFIDLDSDSIGPIPVSKTYYENIMKYFASDSSRDRS</sequence>
<dbReference type="Pfam" id="PF04397">
    <property type="entry name" value="LytTR"/>
    <property type="match status" value="1"/>
</dbReference>
<dbReference type="PANTHER" id="PTHR37299:SF1">
    <property type="entry name" value="STAGE 0 SPORULATION PROTEIN A HOMOLOG"/>
    <property type="match status" value="1"/>
</dbReference>
<evidence type="ECO:0000259" key="2">
    <source>
        <dbReference type="PROSITE" id="PS50930"/>
    </source>
</evidence>
<protein>
    <submittedName>
        <fullName evidence="3">LytTR family transcriptional regulator</fullName>
    </submittedName>
</protein>